<proteinExistence type="inferred from homology"/>
<accession>A0A182VB66</accession>
<organism evidence="13 14">
    <name type="scientific">Anopheles merus</name>
    <name type="common">Mosquito</name>
    <dbReference type="NCBI Taxonomy" id="30066"/>
    <lineage>
        <taxon>Eukaryota</taxon>
        <taxon>Metazoa</taxon>
        <taxon>Ecdysozoa</taxon>
        <taxon>Arthropoda</taxon>
        <taxon>Hexapoda</taxon>
        <taxon>Insecta</taxon>
        <taxon>Pterygota</taxon>
        <taxon>Neoptera</taxon>
        <taxon>Endopterygota</taxon>
        <taxon>Diptera</taxon>
        <taxon>Nematocera</taxon>
        <taxon>Culicoidea</taxon>
        <taxon>Culicidae</taxon>
        <taxon>Anophelinae</taxon>
        <taxon>Anopheles</taxon>
    </lineage>
</organism>
<dbReference type="Pfam" id="PF19675">
    <property type="entry name" value="ORC3_ins"/>
    <property type="match status" value="1"/>
</dbReference>
<keyword evidence="7" id="KW-0539">Nucleus</keyword>
<dbReference type="VEuPathDB" id="VectorBase:AMEM21_014816"/>
<keyword evidence="5" id="KW-0235">DNA replication</keyword>
<dbReference type="STRING" id="30066.A0A182VB66"/>
<dbReference type="Pfam" id="PF18137">
    <property type="entry name" value="WHD_ORC"/>
    <property type="match status" value="1"/>
</dbReference>
<evidence type="ECO:0000256" key="4">
    <source>
        <dbReference type="ARBA" id="ARBA00022553"/>
    </source>
</evidence>
<comment type="subunit">
    <text evidence="8">Component of ORC, a complex composed of at least 6 subunits: ORC1, ORC2, ORC3, ORC4, ORC5 and ORC6. ORC is regulated in a cell-cycle dependent manner. It is sequentially assembled at the exit from anaphase of mitosis and disassembled as cells enter S phase.</text>
</comment>
<evidence type="ECO:0000259" key="11">
    <source>
        <dbReference type="Pfam" id="PF18137"/>
    </source>
</evidence>
<evidence type="ECO:0000256" key="3">
    <source>
        <dbReference type="ARBA" id="ARBA00019085"/>
    </source>
</evidence>
<dbReference type="GO" id="GO:0006270">
    <property type="term" value="P:DNA replication initiation"/>
    <property type="evidence" value="ECO:0007669"/>
    <property type="project" value="TreeGrafter"/>
</dbReference>
<dbReference type="Proteomes" id="UP000075903">
    <property type="component" value="Unassembled WGS sequence"/>
</dbReference>
<evidence type="ECO:0000313" key="13">
    <source>
        <dbReference type="EnsemblMetazoa" id="AMEM011975-PA"/>
    </source>
</evidence>
<protein>
    <recommendedName>
        <fullName evidence="3">Origin recognition complex subunit 3</fullName>
    </recommendedName>
</protein>
<evidence type="ECO:0000256" key="2">
    <source>
        <dbReference type="ARBA" id="ARBA00010977"/>
    </source>
</evidence>
<dbReference type="PANTHER" id="PTHR12748">
    <property type="entry name" value="ORIGIN RECOGNITION COMPLEX SUBUNIT 3"/>
    <property type="match status" value="1"/>
</dbReference>
<dbReference type="InterPro" id="IPR045667">
    <property type="entry name" value="ORC3_N"/>
</dbReference>
<evidence type="ECO:0000256" key="1">
    <source>
        <dbReference type="ARBA" id="ARBA00004123"/>
    </source>
</evidence>
<dbReference type="GO" id="GO:0005656">
    <property type="term" value="C:nuclear pre-replicative complex"/>
    <property type="evidence" value="ECO:0007669"/>
    <property type="project" value="TreeGrafter"/>
</dbReference>
<keyword evidence="4" id="KW-0597">Phosphoprotein</keyword>
<feature type="domain" description="Origin recognition complex subunit 3 insertion" evidence="12">
    <location>
        <begin position="342"/>
        <end position="585"/>
    </location>
</feature>
<evidence type="ECO:0000259" key="10">
    <source>
        <dbReference type="Pfam" id="PF07034"/>
    </source>
</evidence>
<keyword evidence="14" id="KW-1185">Reference proteome</keyword>
<keyword evidence="6" id="KW-0238">DNA-binding</keyword>
<dbReference type="GO" id="GO:0003688">
    <property type="term" value="F:DNA replication origin binding"/>
    <property type="evidence" value="ECO:0007669"/>
    <property type="project" value="TreeGrafter"/>
</dbReference>
<dbReference type="InterPro" id="IPR020795">
    <property type="entry name" value="ORC3"/>
</dbReference>
<comment type="subcellular location">
    <subcellularLocation>
        <location evidence="1">Nucleus</location>
    </subcellularLocation>
</comment>
<comment type="similarity">
    <text evidence="2">Belongs to the ORC3 family.</text>
</comment>
<evidence type="ECO:0000256" key="7">
    <source>
        <dbReference type="ARBA" id="ARBA00023242"/>
    </source>
</evidence>
<dbReference type="GO" id="GO:0005664">
    <property type="term" value="C:nuclear origin of replication recognition complex"/>
    <property type="evidence" value="ECO:0007669"/>
    <property type="project" value="InterPro"/>
</dbReference>
<reference evidence="13" key="1">
    <citation type="submission" date="2020-05" db="UniProtKB">
        <authorList>
            <consortium name="EnsemblMetazoa"/>
        </authorList>
    </citation>
    <scope>IDENTIFICATION</scope>
    <source>
        <strain evidence="13">MAF</strain>
    </source>
</reference>
<dbReference type="CDD" id="cd20704">
    <property type="entry name" value="Orc3"/>
    <property type="match status" value="2"/>
</dbReference>
<evidence type="ECO:0000256" key="8">
    <source>
        <dbReference type="ARBA" id="ARBA00026084"/>
    </source>
</evidence>
<evidence type="ECO:0000256" key="6">
    <source>
        <dbReference type="ARBA" id="ARBA00023125"/>
    </source>
</evidence>
<evidence type="ECO:0000259" key="12">
    <source>
        <dbReference type="Pfam" id="PF19675"/>
    </source>
</evidence>
<dbReference type="VEuPathDB" id="VectorBase:AMEM011975"/>
<evidence type="ECO:0000313" key="14">
    <source>
        <dbReference type="Proteomes" id="UP000075903"/>
    </source>
</evidence>
<dbReference type="Pfam" id="PF07034">
    <property type="entry name" value="ORC3_N"/>
    <property type="match status" value="1"/>
</dbReference>
<evidence type="ECO:0000256" key="9">
    <source>
        <dbReference type="ARBA" id="ARBA00045241"/>
    </source>
</evidence>
<dbReference type="InterPro" id="IPR040855">
    <property type="entry name" value="ORC_WH_C"/>
</dbReference>
<feature type="domain" description="Origin recognition complex subunit 3 winged helix C-terminal" evidence="11">
    <location>
        <begin position="601"/>
        <end position="710"/>
    </location>
</feature>
<dbReference type="EnsemblMetazoa" id="AMEM011975-RA">
    <property type="protein sequence ID" value="AMEM011975-PA"/>
    <property type="gene ID" value="AMEM011975"/>
</dbReference>
<sequence length="710" mass="80972">MFTAEIKRQLISTMDATNSVSKGVFVFKNGATRVKGRKKMQRCNSLLDASTTKQHWFRMYKTHWERLRQMILKMQTNSYGKIIDDLLKFIESCQQTEMYEGFLPTAALLTGINQTDHLSQFEKLAEDIHNNTLSIVVLLPSRDGSSLKQAVETIVAKCIHGQQTDTAEEKPLRKNQLNLDVLHAWYTETHINCRVKPKLTVIIPDFELFNPLVLQDLILILDSYATTLPFVLVFGVATAISTIHNVLPYHVTSKIKLSIFQSEPSGTNLNKILEEVLLTPFCPFHLSGKVFKLLLDIFLFYDFSVNGFIQGFKFAFLDHYFQQPINALSAIIDDADDLQAIINELTSAELEQIRQLPSFRPYVESLQNPQEVIDILTNDDQFKRSLTPIIMKVHNYWFTFHCALQILHTLVSDLPKAPLGRQLRELYCQCVSCDVTELPEFKECMHLLSFLSKEEMLLKIKQVLDVVLQWVDRNDQLNIEGCLVYEVAPLEAMANGLAILSEELAVASHEQIDVDTKQDKQTLLSSQMGRQELREKLLTAAKHAKSESAATRAVGKIMDYFLGNIFQRHLHPPTGKKVPLIELFLYNDSSFIRRHIIGAPRAAVHTALNNPQFYTQCECCTLDESSCIIPSLPDLSIAYKLHLECGRMINLFDWLQAFRTVIDDVNSDGAEQQIDPVIQARFTRAVAELQFLGFIKTSKTKTDHVTRLTW</sequence>
<comment type="function">
    <text evidence="9">Component of the origin recognition complex (ORC) that binds origins of replication. DNA-binding is ATP-dependent. The specific DNA sequences that define origins of replication have not been identified yet. ORC is required to assemble the pre-replication complex necessary to initiate DNA replication. Binds histone H3 and H4 trimethylation marks H3K9me3, H3K27me3 and H4K20me3.</text>
</comment>
<dbReference type="PANTHER" id="PTHR12748:SF0">
    <property type="entry name" value="ORIGIN RECOGNITION COMPLEX SUBUNIT 3"/>
    <property type="match status" value="1"/>
</dbReference>
<evidence type="ECO:0000256" key="5">
    <source>
        <dbReference type="ARBA" id="ARBA00022705"/>
    </source>
</evidence>
<dbReference type="AlphaFoldDB" id="A0A182VB66"/>
<name>A0A182VB66_ANOME</name>
<dbReference type="InterPro" id="IPR045663">
    <property type="entry name" value="ORC3_ins"/>
</dbReference>
<feature type="domain" description="Origin recognition complex subunit 3 N-terminal" evidence="10">
    <location>
        <begin position="16"/>
        <end position="328"/>
    </location>
</feature>
<dbReference type="GO" id="GO:0031261">
    <property type="term" value="C:DNA replication preinitiation complex"/>
    <property type="evidence" value="ECO:0007669"/>
    <property type="project" value="TreeGrafter"/>
</dbReference>